<evidence type="ECO:0000313" key="3">
    <source>
        <dbReference type="EMBL" id="MBD7988257.1"/>
    </source>
</evidence>
<evidence type="ECO:0000259" key="2">
    <source>
        <dbReference type="PROSITE" id="PS51644"/>
    </source>
</evidence>
<proteinExistence type="predicted"/>
<dbReference type="Gene3D" id="3.40.50.1010">
    <property type="entry name" value="5'-nuclease"/>
    <property type="match status" value="1"/>
</dbReference>
<dbReference type="RefSeq" id="WP_191729445.1">
    <property type="nucleotide sequence ID" value="NZ_JACSQJ010000004.1"/>
</dbReference>
<dbReference type="CDD" id="cd10146">
    <property type="entry name" value="LabA_like_C"/>
    <property type="match status" value="1"/>
</dbReference>
<dbReference type="Pfam" id="PF01936">
    <property type="entry name" value="NYN"/>
    <property type="match status" value="1"/>
</dbReference>
<sequence>MADTEKRIALLIDADNAPASKIEVILAEIARHGVANVRRAYGNWKSQHLVGWEKCLHTWAIRPIQQFAYTSGKNASDMAMVIDAMDLLYAGNLDGFAIVSSDADFTPLVMRLRNDGVAVYGFGQEKTPQPFVRACSTFLYLEKLGEPDGDDDSAPADAPSPAQLQHDADLVRLLRGAIDATQGEDGWSKLGAVGSHIGNQGSFDSRNHGYRKLSDLIEAIGLFEVRRQGQVIEVRSRRGRGRRQSPDAKPKPEAASPATDGGKVAKTAKPARRASTSRPSRSKPVAGD</sequence>
<feature type="domain" description="HTH OST-type" evidence="2">
    <location>
        <begin position="166"/>
        <end position="238"/>
    </location>
</feature>
<dbReference type="CDD" id="cd11297">
    <property type="entry name" value="PIN_LabA-like_N_1"/>
    <property type="match status" value="1"/>
</dbReference>
<evidence type="ECO:0000313" key="4">
    <source>
        <dbReference type="Proteomes" id="UP000647183"/>
    </source>
</evidence>
<comment type="caution">
    <text evidence="3">The sequence shown here is derived from an EMBL/GenBank/DDBJ whole genome shotgun (WGS) entry which is preliminary data.</text>
</comment>
<reference evidence="3 4" key="1">
    <citation type="submission" date="2020-08" db="EMBL/GenBank/DDBJ databases">
        <title>A Genomic Blueprint of the Chicken Gut Microbiome.</title>
        <authorList>
            <person name="Gilroy R."/>
            <person name="Ravi A."/>
            <person name="Getino M."/>
            <person name="Pursley I."/>
            <person name="Horton D.L."/>
            <person name="Alikhan N.-F."/>
            <person name="Baker D."/>
            <person name="Gharbi K."/>
            <person name="Hall N."/>
            <person name="Watson M."/>
            <person name="Adriaenssens E.M."/>
            <person name="Foster-Nyarko E."/>
            <person name="Jarju S."/>
            <person name="Secka A."/>
            <person name="Antonio M."/>
            <person name="Oren A."/>
            <person name="Chaudhuri R."/>
            <person name="La Ragione R.M."/>
            <person name="Hildebrand F."/>
            <person name="Pallen M.J."/>
        </authorList>
    </citation>
    <scope>NUCLEOTIDE SEQUENCE [LARGE SCALE GENOMIC DNA]</scope>
    <source>
        <strain evidence="3 4">Sa2BVA3</strain>
    </source>
</reference>
<protein>
    <submittedName>
        <fullName evidence="3">NYN domain-containing protein</fullName>
    </submittedName>
</protein>
<dbReference type="Pfam" id="PF12872">
    <property type="entry name" value="OST-HTH"/>
    <property type="match status" value="1"/>
</dbReference>
<dbReference type="Gene3D" id="3.30.420.610">
    <property type="entry name" value="LOTUS domain-like"/>
    <property type="match status" value="1"/>
</dbReference>
<accession>A0ABR8UJQ8</accession>
<feature type="compositionally biased region" description="Low complexity" evidence="1">
    <location>
        <begin position="273"/>
        <end position="288"/>
    </location>
</feature>
<organism evidence="3 4">
    <name type="scientific">Luteimonas colneyensis</name>
    <dbReference type="NCBI Taxonomy" id="2762230"/>
    <lineage>
        <taxon>Bacteria</taxon>
        <taxon>Pseudomonadati</taxon>
        <taxon>Pseudomonadota</taxon>
        <taxon>Gammaproteobacteria</taxon>
        <taxon>Lysobacterales</taxon>
        <taxon>Lysobacteraceae</taxon>
        <taxon>Luteimonas</taxon>
    </lineage>
</organism>
<evidence type="ECO:0000256" key="1">
    <source>
        <dbReference type="SAM" id="MobiDB-lite"/>
    </source>
</evidence>
<dbReference type="InterPro" id="IPR025605">
    <property type="entry name" value="OST-HTH/LOTUS_dom"/>
</dbReference>
<dbReference type="Proteomes" id="UP000647183">
    <property type="component" value="Unassembled WGS sequence"/>
</dbReference>
<gene>
    <name evidence="3" type="ORF">H9645_09465</name>
</gene>
<dbReference type="PANTHER" id="PTHR35811">
    <property type="entry name" value="SLR1870 PROTEIN"/>
    <property type="match status" value="1"/>
</dbReference>
<dbReference type="PANTHER" id="PTHR35811:SF1">
    <property type="entry name" value="HTH OST-TYPE DOMAIN-CONTAINING PROTEIN"/>
    <property type="match status" value="1"/>
</dbReference>
<keyword evidence="4" id="KW-1185">Reference proteome</keyword>
<dbReference type="InterPro" id="IPR041966">
    <property type="entry name" value="LOTUS-like"/>
</dbReference>
<name>A0ABR8UJQ8_9GAMM</name>
<dbReference type="InterPro" id="IPR021139">
    <property type="entry name" value="NYN"/>
</dbReference>
<dbReference type="PROSITE" id="PS51644">
    <property type="entry name" value="HTH_OST"/>
    <property type="match status" value="1"/>
</dbReference>
<feature type="region of interest" description="Disordered" evidence="1">
    <location>
        <begin position="234"/>
        <end position="288"/>
    </location>
</feature>
<dbReference type="EMBL" id="JACSQJ010000004">
    <property type="protein sequence ID" value="MBD7988257.1"/>
    <property type="molecule type" value="Genomic_DNA"/>
</dbReference>